<reference evidence="2 3" key="1">
    <citation type="journal article" date="2012" name="Genome Biol.">
        <title>Genome and low-iron response of an oceanic diatom adapted to chronic iron limitation.</title>
        <authorList>
            <person name="Lommer M."/>
            <person name="Specht M."/>
            <person name="Roy A.S."/>
            <person name="Kraemer L."/>
            <person name="Andreson R."/>
            <person name="Gutowska M.A."/>
            <person name="Wolf J."/>
            <person name="Bergner S.V."/>
            <person name="Schilhabel M.B."/>
            <person name="Klostermeier U.C."/>
            <person name="Beiko R.G."/>
            <person name="Rosenstiel P."/>
            <person name="Hippler M."/>
            <person name="Laroche J."/>
        </authorList>
    </citation>
    <scope>NUCLEOTIDE SEQUENCE [LARGE SCALE GENOMIC DNA]</scope>
    <source>
        <strain evidence="2 3">CCMP1005</strain>
    </source>
</reference>
<sequence length="234" mass="25234">MRVSSATESGRPDGGLERAGLLQTERTGRDPPRTTAKKPRTRVSRSRRARRKRTDLEDRRWGGWAEDSDCRDRAGGAGGETDRQQAASDQPHITYIMRANPSSKALAVLLAVLASAVSSARAKQLRATAADERDYGDKKNKGDKGDVIDSNDEPGRRQPGASYGRAIKDLFGSVPVQVETRCSDGHEYKLISPEHCKPSLGGEGSSRNLQPGGGGEGEARLLVRADDAAPRVCQ</sequence>
<feature type="non-terminal residue" evidence="2">
    <location>
        <position position="234"/>
    </location>
</feature>
<feature type="region of interest" description="Disordered" evidence="1">
    <location>
        <begin position="126"/>
        <end position="163"/>
    </location>
</feature>
<feature type="compositionally biased region" description="Basic residues" evidence="1">
    <location>
        <begin position="35"/>
        <end position="53"/>
    </location>
</feature>
<keyword evidence="3" id="KW-1185">Reference proteome</keyword>
<comment type="caution">
    <text evidence="2">The sequence shown here is derived from an EMBL/GenBank/DDBJ whole genome shotgun (WGS) entry which is preliminary data.</text>
</comment>
<dbReference type="Proteomes" id="UP000266841">
    <property type="component" value="Unassembled WGS sequence"/>
</dbReference>
<feature type="compositionally biased region" description="Basic and acidic residues" evidence="1">
    <location>
        <begin position="217"/>
        <end position="234"/>
    </location>
</feature>
<gene>
    <name evidence="2" type="ORF">THAOC_07728</name>
</gene>
<evidence type="ECO:0000256" key="1">
    <source>
        <dbReference type="SAM" id="MobiDB-lite"/>
    </source>
</evidence>
<feature type="region of interest" description="Disordered" evidence="1">
    <location>
        <begin position="1"/>
        <end position="89"/>
    </location>
</feature>
<proteinExistence type="predicted"/>
<organism evidence="2 3">
    <name type="scientific">Thalassiosira oceanica</name>
    <name type="common">Marine diatom</name>
    <dbReference type="NCBI Taxonomy" id="159749"/>
    <lineage>
        <taxon>Eukaryota</taxon>
        <taxon>Sar</taxon>
        <taxon>Stramenopiles</taxon>
        <taxon>Ochrophyta</taxon>
        <taxon>Bacillariophyta</taxon>
        <taxon>Coscinodiscophyceae</taxon>
        <taxon>Thalassiosirophycidae</taxon>
        <taxon>Thalassiosirales</taxon>
        <taxon>Thalassiosiraceae</taxon>
        <taxon>Thalassiosira</taxon>
    </lineage>
</organism>
<dbReference type="AlphaFoldDB" id="K0SZM0"/>
<feature type="region of interest" description="Disordered" evidence="1">
    <location>
        <begin position="190"/>
        <end position="234"/>
    </location>
</feature>
<protein>
    <submittedName>
        <fullName evidence="2">Uncharacterized protein</fullName>
    </submittedName>
</protein>
<accession>K0SZM0</accession>
<evidence type="ECO:0000313" key="3">
    <source>
        <dbReference type="Proteomes" id="UP000266841"/>
    </source>
</evidence>
<name>K0SZM0_THAOC</name>
<dbReference type="EMBL" id="AGNL01007936">
    <property type="protein sequence ID" value="EJK70880.1"/>
    <property type="molecule type" value="Genomic_DNA"/>
</dbReference>
<feature type="compositionally biased region" description="Basic and acidic residues" evidence="1">
    <location>
        <begin position="129"/>
        <end position="147"/>
    </location>
</feature>
<evidence type="ECO:0000313" key="2">
    <source>
        <dbReference type="EMBL" id="EJK70880.1"/>
    </source>
</evidence>